<dbReference type="PANTHER" id="PTHR10795">
    <property type="entry name" value="PROPROTEIN CONVERTASE SUBTILISIN/KEXIN"/>
    <property type="match status" value="1"/>
</dbReference>
<dbReference type="OrthoDB" id="206201at2759"/>
<proteinExistence type="inferred from homology"/>
<dbReference type="InterPro" id="IPR036852">
    <property type="entry name" value="Peptidase_S8/S53_dom_sf"/>
</dbReference>
<evidence type="ECO:0000313" key="3">
    <source>
        <dbReference type="EMBL" id="KAG2331568.1"/>
    </source>
</evidence>
<gene>
    <name evidence="3" type="ORF">Bca52824_002748</name>
</gene>
<evidence type="ECO:0000313" key="4">
    <source>
        <dbReference type="Proteomes" id="UP000886595"/>
    </source>
</evidence>
<dbReference type="GO" id="GO:0004252">
    <property type="term" value="F:serine-type endopeptidase activity"/>
    <property type="evidence" value="ECO:0007669"/>
    <property type="project" value="InterPro"/>
</dbReference>
<organism evidence="3 4">
    <name type="scientific">Brassica carinata</name>
    <name type="common">Ethiopian mustard</name>
    <name type="synonym">Abyssinian cabbage</name>
    <dbReference type="NCBI Taxonomy" id="52824"/>
    <lineage>
        <taxon>Eukaryota</taxon>
        <taxon>Viridiplantae</taxon>
        <taxon>Streptophyta</taxon>
        <taxon>Embryophyta</taxon>
        <taxon>Tracheophyta</taxon>
        <taxon>Spermatophyta</taxon>
        <taxon>Magnoliopsida</taxon>
        <taxon>eudicotyledons</taxon>
        <taxon>Gunneridae</taxon>
        <taxon>Pentapetalae</taxon>
        <taxon>rosids</taxon>
        <taxon>malvids</taxon>
        <taxon>Brassicales</taxon>
        <taxon>Brassicaceae</taxon>
        <taxon>Brassiceae</taxon>
        <taxon>Brassica</taxon>
    </lineage>
</organism>
<evidence type="ECO:0000256" key="2">
    <source>
        <dbReference type="ARBA" id="ARBA00022729"/>
    </source>
</evidence>
<dbReference type="Gene3D" id="3.50.30.30">
    <property type="match status" value="1"/>
</dbReference>
<dbReference type="Proteomes" id="UP000886595">
    <property type="component" value="Unassembled WGS sequence"/>
</dbReference>
<dbReference type="GO" id="GO:0006508">
    <property type="term" value="P:proteolysis"/>
    <property type="evidence" value="ECO:0007669"/>
    <property type="project" value="InterPro"/>
</dbReference>
<accession>A0A8X8BEK9</accession>
<dbReference type="InterPro" id="IPR045051">
    <property type="entry name" value="SBT"/>
</dbReference>
<dbReference type="AlphaFoldDB" id="A0A8X8BEK9"/>
<dbReference type="CDD" id="cd02120">
    <property type="entry name" value="PA_subtilisin_like"/>
    <property type="match status" value="1"/>
</dbReference>
<evidence type="ECO:0000256" key="1">
    <source>
        <dbReference type="ARBA" id="ARBA00011073"/>
    </source>
</evidence>
<reference evidence="3 4" key="1">
    <citation type="submission" date="2020-02" db="EMBL/GenBank/DDBJ databases">
        <authorList>
            <person name="Ma Q."/>
            <person name="Huang Y."/>
            <person name="Song X."/>
            <person name="Pei D."/>
        </authorList>
    </citation>
    <scope>NUCLEOTIDE SEQUENCE [LARGE SCALE GENOMIC DNA]</scope>
    <source>
        <strain evidence="3">Sxm20200214</strain>
        <tissue evidence="3">Leaf</tissue>
    </source>
</reference>
<name>A0A8X8BEK9_BRACI</name>
<dbReference type="SUPFAM" id="SSF52743">
    <property type="entry name" value="Subtilisin-like"/>
    <property type="match status" value="1"/>
</dbReference>
<protein>
    <submittedName>
        <fullName evidence="3">Uncharacterized protein</fullName>
    </submittedName>
</protein>
<keyword evidence="2" id="KW-0732">Signal</keyword>
<comment type="similarity">
    <text evidence="1">Belongs to the peptidase S8 family.</text>
</comment>
<sequence>MNSLLDMFNYFCAQMMRNKVTADLSSNGSSSSFSSFSAVQAVSVEKSTKNVSVEKGMSLVIILTEQSSSLARENVESQHMMIHCLSRNLTIKCCGHFLEVKRRLTIQWCTVIDMASQILQRSSLIHKPKEDGSFYQLATTRTWDYLGLSAANAKNLLNETNMGEQSIIGIVDKGLSVNLYIESSVAFGFFVLLSLCLKHFLCGCRSGNSGPEAQTVTNTAPWILTVVATTLDRSFPTPITLGKDREILGQAMYTGPKLGFNSLDYPENPGNNSESFRFLFFNSNRTMAGKVVLCFTTSSYSSSVSNAARDLKRGGGLGVIIARQPGYLRPCLDDFPCVTDMWTTSLETIYFFTYVPIYPVVKIQPSRTLTGQPVATKMATFSSRGPNSIAARSSK</sequence>
<dbReference type="EMBL" id="JAAMPC010000001">
    <property type="protein sequence ID" value="KAG2331568.1"/>
    <property type="molecule type" value="Genomic_DNA"/>
</dbReference>
<keyword evidence="4" id="KW-1185">Reference proteome</keyword>
<dbReference type="Gene3D" id="3.40.50.200">
    <property type="entry name" value="Peptidase S8/S53 domain"/>
    <property type="match status" value="1"/>
</dbReference>
<comment type="caution">
    <text evidence="3">The sequence shown here is derived from an EMBL/GenBank/DDBJ whole genome shotgun (WGS) entry which is preliminary data.</text>
</comment>